<dbReference type="Proteomes" id="UP000261380">
    <property type="component" value="Unplaced"/>
</dbReference>
<dbReference type="InterPro" id="IPR013783">
    <property type="entry name" value="Ig-like_fold"/>
</dbReference>
<proteinExistence type="predicted"/>
<evidence type="ECO:0000256" key="2">
    <source>
        <dbReference type="ARBA" id="ARBA00023157"/>
    </source>
</evidence>
<dbReference type="InterPro" id="IPR003598">
    <property type="entry name" value="Ig_sub2"/>
</dbReference>
<dbReference type="Ensembl" id="ENSXCOT00000008716.1">
    <property type="protein sequence ID" value="ENSXCOP00000008610.1"/>
    <property type="gene ID" value="ENSXCOG00000006585.1"/>
</dbReference>
<dbReference type="InterPro" id="IPR036179">
    <property type="entry name" value="Ig-like_dom_sf"/>
</dbReference>
<keyword evidence="2" id="KW-1015">Disulfide bond</keyword>
<dbReference type="GO" id="GO:0004888">
    <property type="term" value="F:transmembrane signaling receptor activity"/>
    <property type="evidence" value="ECO:0007669"/>
    <property type="project" value="TreeGrafter"/>
</dbReference>
<dbReference type="AlphaFoldDB" id="A0A3B5LDH0"/>
<keyword evidence="3" id="KW-0393">Immunoglobulin domain</keyword>
<dbReference type="GO" id="GO:0006955">
    <property type="term" value="P:immune response"/>
    <property type="evidence" value="ECO:0007669"/>
    <property type="project" value="TreeGrafter"/>
</dbReference>
<accession>A0A3B5LDH0</accession>
<keyword evidence="6" id="KW-1185">Reference proteome</keyword>
<reference evidence="5" key="2">
    <citation type="submission" date="2025-09" db="UniProtKB">
        <authorList>
            <consortium name="Ensembl"/>
        </authorList>
    </citation>
    <scope>IDENTIFICATION</scope>
</reference>
<dbReference type="GeneTree" id="ENSGT01120000272935"/>
<evidence type="ECO:0000256" key="1">
    <source>
        <dbReference type="ARBA" id="ARBA00022729"/>
    </source>
</evidence>
<evidence type="ECO:0000313" key="5">
    <source>
        <dbReference type="Ensembl" id="ENSXCOP00000008610.1"/>
    </source>
</evidence>
<evidence type="ECO:0000259" key="4">
    <source>
        <dbReference type="PROSITE" id="PS50835"/>
    </source>
</evidence>
<dbReference type="GO" id="GO:0009897">
    <property type="term" value="C:external side of plasma membrane"/>
    <property type="evidence" value="ECO:0007669"/>
    <property type="project" value="TreeGrafter"/>
</dbReference>
<dbReference type="PANTHER" id="PTHR11481:SF64">
    <property type="entry name" value="FC RECEPTOR-LIKE PROTEIN 4"/>
    <property type="match status" value="1"/>
</dbReference>
<dbReference type="SMART" id="SM00409">
    <property type="entry name" value="IG"/>
    <property type="match status" value="2"/>
</dbReference>
<organism evidence="5 6">
    <name type="scientific">Xiphophorus couchianus</name>
    <name type="common">Monterrey platyfish</name>
    <dbReference type="NCBI Taxonomy" id="32473"/>
    <lineage>
        <taxon>Eukaryota</taxon>
        <taxon>Metazoa</taxon>
        <taxon>Chordata</taxon>
        <taxon>Craniata</taxon>
        <taxon>Vertebrata</taxon>
        <taxon>Euteleostomi</taxon>
        <taxon>Actinopterygii</taxon>
        <taxon>Neopterygii</taxon>
        <taxon>Teleostei</taxon>
        <taxon>Neoteleostei</taxon>
        <taxon>Acanthomorphata</taxon>
        <taxon>Ovalentaria</taxon>
        <taxon>Atherinomorphae</taxon>
        <taxon>Cyprinodontiformes</taxon>
        <taxon>Poeciliidae</taxon>
        <taxon>Poeciliinae</taxon>
        <taxon>Xiphophorus</taxon>
    </lineage>
</organism>
<name>A0A3B5LDH0_9TELE</name>
<feature type="domain" description="Ig-like" evidence="4">
    <location>
        <begin position="11"/>
        <end position="124"/>
    </location>
</feature>
<reference evidence="5" key="1">
    <citation type="submission" date="2025-08" db="UniProtKB">
        <authorList>
            <consortium name="Ensembl"/>
        </authorList>
    </citation>
    <scope>IDENTIFICATION</scope>
</reference>
<sequence length="328" mass="36689">MSTELLLHPSPAVGTTESVLTVSPSWLSPGASVTLSCEVKDSSAGWRFYWYKAVPDLLHVFMMYYRRRRSLYSSIGYNFEHLPGTIKGTVENSYIIHGQKHTAGYFCRAGRGNPEYFTEYSEIQFVWSADSHPAASLSVSPDREQHFISESVTLNCGGNSTEYRVMTPSKISPWYSDIYFEEVNRFTTRIRAHSPSTAVYWCESESGEFSNAVNVTTHGGDLILVSPVHPVNEGDSVTLGCKLRSENFTSTVGFFKNDKLIQNAVRGELSIPAVSASDEGFYRCGHSGEVSPQSWVAVKCELLFHAFSQLIFSLIRITICCRENKYKA</sequence>
<dbReference type="InterPro" id="IPR013151">
    <property type="entry name" value="Immunoglobulin_dom"/>
</dbReference>
<evidence type="ECO:0000256" key="3">
    <source>
        <dbReference type="ARBA" id="ARBA00023319"/>
    </source>
</evidence>
<keyword evidence="1" id="KW-0732">Signal</keyword>
<dbReference type="InterPro" id="IPR050488">
    <property type="entry name" value="Ig_Fc_receptor"/>
</dbReference>
<dbReference type="Gene3D" id="2.60.40.10">
    <property type="entry name" value="Immunoglobulins"/>
    <property type="match status" value="3"/>
</dbReference>
<feature type="domain" description="Ig-like" evidence="4">
    <location>
        <begin position="195"/>
        <end position="284"/>
    </location>
</feature>
<dbReference type="InterPro" id="IPR007110">
    <property type="entry name" value="Ig-like_dom"/>
</dbReference>
<dbReference type="GO" id="GO:0007166">
    <property type="term" value="P:cell surface receptor signaling pathway"/>
    <property type="evidence" value="ECO:0007669"/>
    <property type="project" value="TreeGrafter"/>
</dbReference>
<dbReference type="InterPro" id="IPR003599">
    <property type="entry name" value="Ig_sub"/>
</dbReference>
<dbReference type="Pfam" id="PF00047">
    <property type="entry name" value="ig"/>
    <property type="match status" value="1"/>
</dbReference>
<dbReference type="PROSITE" id="PS50835">
    <property type="entry name" value="IG_LIKE"/>
    <property type="match status" value="2"/>
</dbReference>
<protein>
    <recommendedName>
        <fullName evidence="4">Ig-like domain-containing protein</fullName>
    </recommendedName>
</protein>
<dbReference type="SUPFAM" id="SSF48726">
    <property type="entry name" value="Immunoglobulin"/>
    <property type="match status" value="2"/>
</dbReference>
<dbReference type="PANTHER" id="PTHR11481">
    <property type="entry name" value="IMMUNOGLOBULIN FC RECEPTOR"/>
    <property type="match status" value="1"/>
</dbReference>
<evidence type="ECO:0000313" key="6">
    <source>
        <dbReference type="Proteomes" id="UP000261380"/>
    </source>
</evidence>
<dbReference type="SMART" id="SM00408">
    <property type="entry name" value="IGc2"/>
    <property type="match status" value="1"/>
</dbReference>